<evidence type="ECO:0000313" key="1">
    <source>
        <dbReference type="Proteomes" id="UP000025227"/>
    </source>
</evidence>
<keyword evidence="1" id="KW-1185">Reference proteome</keyword>
<sequence length="315" mass="36534">KVQEVKGDPSYAGRVPRQIYEEMMTKANLEYYEDVMKSLYGWGFGMKRQAISRAISSLKDKEVTFDNIPEELAQLSDGTTFVHEQDQELHVYYSERAIEMACTNGLYAIVADGVHTKQPKELMQLYCVYGVCNGGVENLFEKYRSMPMQPLRIVLDFEKASIAAVLRLFPGAKVRALWRPPVPEDHVAYEKCKEFEEYLHSTWFDGPYKDMWNKWELVDLKTANIAEAYHKRLNVEFGRDHPDLRTLIEKLKYIEFEAKCSLQWISIPAGKIICGRETAKTSMKRFGERYLRGVTGAEIEEYCEYMSRYVSGKTI</sequence>
<accession>A0A7I5E5I1</accession>
<evidence type="ECO:0000313" key="2">
    <source>
        <dbReference type="WBParaSite" id="HCON_00010180-00001"/>
    </source>
</evidence>
<proteinExistence type="predicted"/>
<dbReference type="AlphaFoldDB" id="A0A7I5E5I1"/>
<reference evidence="2" key="1">
    <citation type="submission" date="2020-12" db="UniProtKB">
        <authorList>
            <consortium name="WormBaseParasite"/>
        </authorList>
    </citation>
    <scope>IDENTIFICATION</scope>
    <source>
        <strain evidence="2">MHco3</strain>
    </source>
</reference>
<dbReference type="Proteomes" id="UP000025227">
    <property type="component" value="Unplaced"/>
</dbReference>
<organism evidence="1 2">
    <name type="scientific">Haemonchus contortus</name>
    <name type="common">Barber pole worm</name>
    <dbReference type="NCBI Taxonomy" id="6289"/>
    <lineage>
        <taxon>Eukaryota</taxon>
        <taxon>Metazoa</taxon>
        <taxon>Ecdysozoa</taxon>
        <taxon>Nematoda</taxon>
        <taxon>Chromadorea</taxon>
        <taxon>Rhabditida</taxon>
        <taxon>Rhabditina</taxon>
        <taxon>Rhabditomorpha</taxon>
        <taxon>Strongyloidea</taxon>
        <taxon>Trichostrongylidae</taxon>
        <taxon>Haemonchus</taxon>
    </lineage>
</organism>
<dbReference type="WBParaSite" id="HCON_00010180-00001">
    <property type="protein sequence ID" value="HCON_00010180-00001"/>
    <property type="gene ID" value="HCON_00010180"/>
</dbReference>
<protein>
    <submittedName>
        <fullName evidence="2">POLAc domain-containing protein</fullName>
    </submittedName>
</protein>
<name>A0A7I5E5I1_HAECO</name>